<dbReference type="KEGG" id="crw:CROST_009990"/>
<reference evidence="1 2" key="1">
    <citation type="submission" date="2022-04" db="EMBL/GenBank/DDBJ databases">
        <title>Genome sequence of C. roseum typestrain.</title>
        <authorList>
            <person name="Poehlein A."/>
            <person name="Schoch T."/>
            <person name="Duerre P."/>
            <person name="Daniel R."/>
        </authorList>
    </citation>
    <scope>NUCLEOTIDE SEQUENCE [LARGE SCALE GENOMIC DNA]</scope>
    <source>
        <strain evidence="1 2">DSM 7320</strain>
    </source>
</reference>
<evidence type="ECO:0000313" key="2">
    <source>
        <dbReference type="Proteomes" id="UP000190951"/>
    </source>
</evidence>
<evidence type="ECO:0000313" key="1">
    <source>
        <dbReference type="EMBL" id="URZ10291.1"/>
    </source>
</evidence>
<dbReference type="EMBL" id="CP096983">
    <property type="protein sequence ID" value="URZ10291.1"/>
    <property type="molecule type" value="Genomic_DNA"/>
</dbReference>
<name>A0A1S8M7D0_9CLOT</name>
<organism evidence="1 2">
    <name type="scientific">Clostridium felsineum</name>
    <dbReference type="NCBI Taxonomy" id="36839"/>
    <lineage>
        <taxon>Bacteria</taxon>
        <taxon>Bacillati</taxon>
        <taxon>Bacillota</taxon>
        <taxon>Clostridia</taxon>
        <taxon>Eubacteriales</taxon>
        <taxon>Clostridiaceae</taxon>
        <taxon>Clostridium</taxon>
    </lineage>
</organism>
<sequence>MPYLIKFQNSGTHNQDWLLAPHPSIWCLPNNNQNGNAGFNLNPNNATTFYSFNRTESWIINIRVTVNNSNLGALAYFAALNYTPPNWNLVNITTPNLFILQQDNTFILPLLTISCLA</sequence>
<dbReference type="AlphaFoldDB" id="A0A1S8M7D0"/>
<proteinExistence type="predicted"/>
<gene>
    <name evidence="1" type="ORF">CROST_009990</name>
</gene>
<keyword evidence="2" id="KW-1185">Reference proteome</keyword>
<protein>
    <submittedName>
        <fullName evidence="1">Uncharacterized protein</fullName>
    </submittedName>
</protein>
<accession>A0A1S8M7D0</accession>
<dbReference type="Proteomes" id="UP000190951">
    <property type="component" value="Chromosome"/>
</dbReference>
<dbReference type="RefSeq" id="WP_077834276.1">
    <property type="nucleotide sequence ID" value="NZ_CP096983.1"/>
</dbReference>